<feature type="compositionally biased region" description="Basic and acidic residues" evidence="1">
    <location>
        <begin position="123"/>
        <end position="137"/>
    </location>
</feature>
<evidence type="ECO:0000256" key="1">
    <source>
        <dbReference type="SAM" id="MobiDB-lite"/>
    </source>
</evidence>
<protein>
    <submittedName>
        <fullName evidence="2">Uncharacterized protein</fullName>
    </submittedName>
</protein>
<evidence type="ECO:0000313" key="3">
    <source>
        <dbReference type="Proteomes" id="UP000770015"/>
    </source>
</evidence>
<comment type="caution">
    <text evidence="2">The sequence shown here is derived from an EMBL/GenBank/DDBJ whole genome shotgun (WGS) entry which is preliminary data.</text>
</comment>
<name>A0A9P9ACF4_9PEZI</name>
<keyword evidence="3" id="KW-1185">Reference proteome</keyword>
<evidence type="ECO:0000313" key="2">
    <source>
        <dbReference type="EMBL" id="KAH6688021.1"/>
    </source>
</evidence>
<reference evidence="2" key="1">
    <citation type="journal article" date="2021" name="Nat. Commun.">
        <title>Genetic determinants of endophytism in the Arabidopsis root mycobiome.</title>
        <authorList>
            <person name="Mesny F."/>
            <person name="Miyauchi S."/>
            <person name="Thiergart T."/>
            <person name="Pickel B."/>
            <person name="Atanasova L."/>
            <person name="Karlsson M."/>
            <person name="Huettel B."/>
            <person name="Barry K.W."/>
            <person name="Haridas S."/>
            <person name="Chen C."/>
            <person name="Bauer D."/>
            <person name="Andreopoulos W."/>
            <person name="Pangilinan J."/>
            <person name="LaButti K."/>
            <person name="Riley R."/>
            <person name="Lipzen A."/>
            <person name="Clum A."/>
            <person name="Drula E."/>
            <person name="Henrissat B."/>
            <person name="Kohler A."/>
            <person name="Grigoriev I.V."/>
            <person name="Martin F.M."/>
            <person name="Hacquard S."/>
        </authorList>
    </citation>
    <scope>NUCLEOTIDE SEQUENCE</scope>
    <source>
        <strain evidence="2">MPI-SDFR-AT-0117</strain>
    </source>
</reference>
<dbReference type="Proteomes" id="UP000770015">
    <property type="component" value="Unassembled WGS sequence"/>
</dbReference>
<proteinExistence type="predicted"/>
<dbReference type="AlphaFoldDB" id="A0A9P9ACF4"/>
<organism evidence="2 3">
    <name type="scientific">Plectosphaerella plurivora</name>
    <dbReference type="NCBI Taxonomy" id="936078"/>
    <lineage>
        <taxon>Eukaryota</taxon>
        <taxon>Fungi</taxon>
        <taxon>Dikarya</taxon>
        <taxon>Ascomycota</taxon>
        <taxon>Pezizomycotina</taxon>
        <taxon>Sordariomycetes</taxon>
        <taxon>Hypocreomycetidae</taxon>
        <taxon>Glomerellales</taxon>
        <taxon>Plectosphaerellaceae</taxon>
        <taxon>Plectosphaerella</taxon>
    </lineage>
</organism>
<sequence length="467" mass="51901">MRWVENTKRIGAPLLCAKQSILQSSPACPSCQRLLSVSSPARRDARVFKDKDGKPLPSKPIIVRRPVKERQPRLPASLFKKLFLDDPNGTPADTEKPVGNDPSIRLKPIRQHKERPAPGGPADLKRASDRGQLWNEKRKERVSTDALRAWLESQVEEEENSAARAHLDKLPIVDEKTPVVLIMFNASKSLTESDFHRLVRQNPHLEGWNTQLEKVAQAYDRNTLEPFGCYFLHFNSATAARKFQLEAQALHSTPPTDNLNPYTTPSLRLSASPETPLRLKMYALQPHTLARLRAFTLEGIIGAPKSPIGGAGKKASQKTPSQASARPHRVVLSLQQGAVESATLQDLLRRDGVSRNLAWDVTEILPYHAGKAIMSSRMIKGLAWKSRTALKAGSDGSEASELPEAFKTSDYSKSGRFVLSFGGEAEARRFTRMWHRRELQLPQDARAETEAEDGTSATITVNAMIPL</sequence>
<dbReference type="OrthoDB" id="5332316at2759"/>
<gene>
    <name evidence="2" type="ORF">F5X68DRAFT_8079</name>
</gene>
<feature type="region of interest" description="Disordered" evidence="1">
    <location>
        <begin position="307"/>
        <end position="326"/>
    </location>
</feature>
<accession>A0A9P9ACF4</accession>
<feature type="region of interest" description="Disordered" evidence="1">
    <location>
        <begin position="84"/>
        <end position="137"/>
    </location>
</feature>
<dbReference type="EMBL" id="JAGSXJ010000010">
    <property type="protein sequence ID" value="KAH6688021.1"/>
    <property type="molecule type" value="Genomic_DNA"/>
</dbReference>